<dbReference type="PANTHER" id="PTHR10039:SF16">
    <property type="entry name" value="GPI INOSITOL-DEACYLASE"/>
    <property type="match status" value="1"/>
</dbReference>
<reference evidence="8" key="1">
    <citation type="submission" date="2014-12" db="EMBL/GenBank/DDBJ databases">
        <title>Genome Sequence of Valsa Canker Pathogens Uncovers a Specific Adaption of Colonization on Woody Bark.</title>
        <authorList>
            <person name="Yin Z."/>
            <person name="Liu H."/>
            <person name="Gao X."/>
            <person name="Li Z."/>
            <person name="Song N."/>
            <person name="Ke X."/>
            <person name="Dai Q."/>
            <person name="Wu Y."/>
            <person name="Sun Y."/>
            <person name="Xu J.-R."/>
            <person name="Kang Z.K."/>
            <person name="Wang L."/>
            <person name="Huang L."/>
        </authorList>
    </citation>
    <scope>NUCLEOTIDE SEQUENCE [LARGE SCALE GENOMIC DNA]</scope>
    <source>
        <strain evidence="8">SXYL134</strain>
    </source>
</reference>
<feature type="compositionally biased region" description="Polar residues" evidence="3">
    <location>
        <begin position="1"/>
        <end position="10"/>
    </location>
</feature>
<evidence type="ECO:0000259" key="4">
    <source>
        <dbReference type="Pfam" id="PF05057"/>
    </source>
</evidence>
<dbReference type="InterPro" id="IPR027417">
    <property type="entry name" value="P-loop_NTPase"/>
</dbReference>
<evidence type="ECO:0000313" key="7">
    <source>
        <dbReference type="EMBL" id="KUI53165.1"/>
    </source>
</evidence>
<dbReference type="SMART" id="SM00320">
    <property type="entry name" value="WD40"/>
    <property type="match status" value="3"/>
</dbReference>
<feature type="compositionally biased region" description="Polar residues" evidence="3">
    <location>
        <begin position="709"/>
        <end position="719"/>
    </location>
</feature>
<feature type="region of interest" description="Disordered" evidence="3">
    <location>
        <begin position="1"/>
        <end position="26"/>
    </location>
</feature>
<dbReference type="Gene3D" id="3.40.50.300">
    <property type="entry name" value="P-loop containing nucleotide triphosphate hydrolases"/>
    <property type="match status" value="1"/>
</dbReference>
<keyword evidence="2" id="KW-0677">Repeat</keyword>
<dbReference type="Pfam" id="PF22939">
    <property type="entry name" value="WHD_GPIID"/>
    <property type="match status" value="1"/>
</dbReference>
<dbReference type="InterPro" id="IPR056884">
    <property type="entry name" value="NPHP3-like_N"/>
</dbReference>
<dbReference type="Gene3D" id="3.40.50.1820">
    <property type="entry name" value="alpha/beta hydrolase"/>
    <property type="match status" value="1"/>
</dbReference>
<dbReference type="OrthoDB" id="194358at2759"/>
<feature type="domain" description="Nephrocystin 3-like N-terminal" evidence="6">
    <location>
        <begin position="318"/>
        <end position="491"/>
    </location>
</feature>
<evidence type="ECO:0000259" key="5">
    <source>
        <dbReference type="Pfam" id="PF22939"/>
    </source>
</evidence>
<dbReference type="InterPro" id="IPR029058">
    <property type="entry name" value="AB_hydrolase_fold"/>
</dbReference>
<proteinExistence type="inferred from homology"/>
<dbReference type="EMBL" id="KN714668">
    <property type="protein sequence ID" value="KUI53165.1"/>
    <property type="molecule type" value="Genomic_DNA"/>
</dbReference>
<dbReference type="Pfam" id="PF05057">
    <property type="entry name" value="DUF676"/>
    <property type="match status" value="1"/>
</dbReference>
<protein>
    <submittedName>
        <fullName evidence="7">Vegetative incompatibility protein HET-E-1</fullName>
    </submittedName>
</protein>
<dbReference type="SUPFAM" id="SSF52540">
    <property type="entry name" value="P-loop containing nucleoside triphosphate hydrolases"/>
    <property type="match status" value="1"/>
</dbReference>
<dbReference type="SUPFAM" id="SSF53474">
    <property type="entry name" value="alpha/beta-Hydrolases"/>
    <property type="match status" value="1"/>
</dbReference>
<dbReference type="Pfam" id="PF24883">
    <property type="entry name" value="NPHP3_N"/>
    <property type="match status" value="1"/>
</dbReference>
<evidence type="ECO:0000256" key="1">
    <source>
        <dbReference type="ARBA" id="ARBA00007920"/>
    </source>
</evidence>
<feature type="domain" description="DUF676" evidence="4">
    <location>
        <begin position="84"/>
        <end position="212"/>
    </location>
</feature>
<evidence type="ECO:0000256" key="2">
    <source>
        <dbReference type="ARBA" id="ARBA00022737"/>
    </source>
</evidence>
<evidence type="ECO:0000313" key="8">
    <source>
        <dbReference type="Proteomes" id="UP000078576"/>
    </source>
</evidence>
<organism evidence="7 8">
    <name type="scientific">Cytospora mali</name>
    <name type="common">Apple Valsa canker fungus</name>
    <name type="synonym">Valsa mali</name>
    <dbReference type="NCBI Taxonomy" id="578113"/>
    <lineage>
        <taxon>Eukaryota</taxon>
        <taxon>Fungi</taxon>
        <taxon>Dikarya</taxon>
        <taxon>Ascomycota</taxon>
        <taxon>Pezizomycotina</taxon>
        <taxon>Sordariomycetes</taxon>
        <taxon>Sordariomycetidae</taxon>
        <taxon>Diaporthales</taxon>
        <taxon>Cytosporaceae</taxon>
        <taxon>Cytospora</taxon>
    </lineage>
</organism>
<dbReference type="InterPro" id="IPR007751">
    <property type="entry name" value="DUF676_lipase-like"/>
</dbReference>
<feature type="domain" description="GPI inositol-deacylase winged helix" evidence="5">
    <location>
        <begin position="597"/>
        <end position="683"/>
    </location>
</feature>
<evidence type="ECO:0000256" key="3">
    <source>
        <dbReference type="SAM" id="MobiDB-lite"/>
    </source>
</evidence>
<name>A0A194UNC2_CYTMA</name>
<dbReference type="SUPFAM" id="SSF50978">
    <property type="entry name" value="WD40 repeat-like"/>
    <property type="match status" value="1"/>
</dbReference>
<dbReference type="SUPFAM" id="SSF50998">
    <property type="entry name" value="Quinoprotein alcohol dehydrogenase-like"/>
    <property type="match status" value="1"/>
</dbReference>
<dbReference type="PANTHER" id="PTHR10039">
    <property type="entry name" value="AMELOGENIN"/>
    <property type="match status" value="1"/>
</dbReference>
<dbReference type="InterPro" id="IPR015943">
    <property type="entry name" value="WD40/YVTN_repeat-like_dom_sf"/>
</dbReference>
<dbReference type="InterPro" id="IPR036322">
    <property type="entry name" value="WD40_repeat_dom_sf"/>
</dbReference>
<dbReference type="Gene3D" id="2.130.10.10">
    <property type="entry name" value="YVTN repeat-like/Quinoprotein amine dehydrogenase"/>
    <property type="match status" value="2"/>
</dbReference>
<dbReference type="Proteomes" id="UP000078576">
    <property type="component" value="Unassembled WGS sequence"/>
</dbReference>
<dbReference type="InterPro" id="IPR001680">
    <property type="entry name" value="WD40_rpt"/>
</dbReference>
<dbReference type="InterPro" id="IPR011047">
    <property type="entry name" value="Quinoprotein_ADH-like_sf"/>
</dbReference>
<keyword evidence="8" id="KW-1185">Reference proteome</keyword>
<evidence type="ECO:0000259" key="6">
    <source>
        <dbReference type="Pfam" id="PF24883"/>
    </source>
</evidence>
<accession>A0A194UNC2</accession>
<feature type="region of interest" description="Disordered" evidence="3">
    <location>
        <begin position="708"/>
        <end position="728"/>
    </location>
</feature>
<comment type="similarity">
    <text evidence="1">Belongs to the putative lipase ROG1 family.</text>
</comment>
<feature type="compositionally biased region" description="Low complexity" evidence="3">
    <location>
        <begin position="11"/>
        <end position="25"/>
    </location>
</feature>
<sequence>MLVQGNVNQNAASTSTPPGSTSAWSEVNRTETFSTPTLFLKKRFTSAWLKKQTANSDGDGEEGVRGPLGLRLLHHSPEPLIDLIFVHGLRGGSVKTWRKGNDPRNFWPKFWLPVEPGLQNANIHSFGYDSDWASTKSSFLDVHDFGQSLLEEMRNSPYLRDDQKRPIMLLGHSMGGLVIKKAFILAKDVPGFQERIRCIFFLATPHRGSDYAALLNNILAVSGVLSPRHYITDLVAGSTSAQLINEDFGRHASDLPVFSFYETLRMSIGISSFLIVNRSSAILVIQSKMEESKEQMMLLKTFLGIPNSPDEDYPRAEGTCLWIDDRDDYQEWRDSAGSLFQDDAPESAKNPSVLLVHASPGTGKTFLAAHVKEQLCQLQLECASYFFHVGNNTSHTLENFIRSIAYQMASLNASIREKLLEIYYEQSTFDKDDIWTLWTKVFKKGIFQARIRTSQYWVVDAMDECSRYRNFFTMIKGVQLSFPLRIFITSRKLPDMSHLTRSLEPLASVTSFEIKTEDTVRDIECYIQTRIRDRPTDATVNMDDLVSNLLLRSNACFLWVKLVLDELEQVYSNDKILEVFHEIPETMIPYYERAIRAMAEKKREKNIAKAVLVWVVASTRKLLISELSHALKLDINADIPNTRNAVEGLCGQLVSVNHHSGVVDLVHSTVREFLFSEAAAEFTMSMPEAHERIALACLQLLCSPEMQPPRSQRQLTPQPQHAKKEPGPSPLLDYAIRQFSEHVYLASSATDELLPSLDRFFERNVLRWIEKFAQEGNLHPLIRFSKNLKGYLNRRSKYRSTLSVEPQNLQAWSTDMSMIVTKFGPALLEKPSSIYILIPSLCPSGSAIHHKFGKRLDGLTVVGHIESAWDECIASVSFGEETIPATVSCRDDLIGVGMESGEINLYDNRSCQKVGVISGKRSIDLVHLTDRLIAVTTTKDIILMDREGKILWQKRLNSRCMLLTSTPQAIIAVSQPGHVLKWDISTGVLLEDKTFAYMCLDYEGEAVTRMKAPHVATLSLNSDMLALGYSDGTVCMWEVSSKEVICWARDDENRTVSALLFNPNPVIDILLVIYSDHHLALYETWSGSLVNTRKPPSDNTGVMSTACSLDGKTLATVDNSGFLRIWDFKSLTLLCHLLIPYAPFRILNFTPDASGVVDITDSGMRVWAPATLVRRNNEEMESFSEDEVNLYPIEGTYEMRRASKITALYAHPYLPIVFAGKQDGQVLAFSTKTGKQIAQLHTHAHAASISNLAMSNNHLLASYDTNDRLQVWKLGSGQLSTFEDRNLNFQLQLPVRAVQLCFSEHGDHLLVSTENEDTVYCMEDGSCVGTLQFSARERKVWRWLAAPTSQDQKDEFCLVMDHTMVKYSAHEFPERVTDSQVQLNYSVEDGTEAVKIDSAVICPSTQTLALSIRHASGPVTPSTLFLFDLSKLVSYDSLDKVSSLTPICGSLSKNCKQFIGINEGTKSFVFLHQNSWICSISPDGLSEGRFTQHFFVPNDG</sequence>
<gene>
    <name evidence="7" type="ORF">VP1G_00741</name>
</gene>
<dbReference type="InterPro" id="IPR054471">
    <property type="entry name" value="GPIID_WHD"/>
</dbReference>